<gene>
    <name evidence="1" type="ORF">URODEC1_LOCUS2499</name>
</gene>
<protein>
    <recommendedName>
        <fullName evidence="3">Secreted protein</fullName>
    </recommendedName>
</protein>
<keyword evidence="2" id="KW-1185">Reference proteome</keyword>
<sequence length="68" mass="7291">MCPPAPLLAVGVLVWPLAAHTPSGRNLTALLPELFGIILACLYSHCRGELLLLATGAGVRSWGRRRRS</sequence>
<dbReference type="AlphaFoldDB" id="A0ABC8VE34"/>
<dbReference type="EMBL" id="OZ075111">
    <property type="protein sequence ID" value="CAL4889001.1"/>
    <property type="molecule type" value="Genomic_DNA"/>
</dbReference>
<evidence type="ECO:0000313" key="2">
    <source>
        <dbReference type="Proteomes" id="UP001497457"/>
    </source>
</evidence>
<dbReference type="Proteomes" id="UP001497457">
    <property type="component" value="Chromosome 1b"/>
</dbReference>
<evidence type="ECO:0008006" key="3">
    <source>
        <dbReference type="Google" id="ProtNLM"/>
    </source>
</evidence>
<reference evidence="1 2" key="2">
    <citation type="submission" date="2024-10" db="EMBL/GenBank/DDBJ databases">
        <authorList>
            <person name="Ryan C."/>
        </authorList>
    </citation>
    <scope>NUCLEOTIDE SEQUENCE [LARGE SCALE GENOMIC DNA]</scope>
</reference>
<reference evidence="2" key="1">
    <citation type="submission" date="2024-06" db="EMBL/GenBank/DDBJ databases">
        <authorList>
            <person name="Ryan C."/>
        </authorList>
    </citation>
    <scope>NUCLEOTIDE SEQUENCE [LARGE SCALE GENOMIC DNA]</scope>
</reference>
<evidence type="ECO:0000313" key="1">
    <source>
        <dbReference type="EMBL" id="CAL4889001.1"/>
    </source>
</evidence>
<name>A0ABC8VE34_9POAL</name>
<accession>A0ABC8VE34</accession>
<organism evidence="1 2">
    <name type="scientific">Urochloa decumbens</name>
    <dbReference type="NCBI Taxonomy" id="240449"/>
    <lineage>
        <taxon>Eukaryota</taxon>
        <taxon>Viridiplantae</taxon>
        <taxon>Streptophyta</taxon>
        <taxon>Embryophyta</taxon>
        <taxon>Tracheophyta</taxon>
        <taxon>Spermatophyta</taxon>
        <taxon>Magnoliopsida</taxon>
        <taxon>Liliopsida</taxon>
        <taxon>Poales</taxon>
        <taxon>Poaceae</taxon>
        <taxon>PACMAD clade</taxon>
        <taxon>Panicoideae</taxon>
        <taxon>Panicodae</taxon>
        <taxon>Paniceae</taxon>
        <taxon>Melinidinae</taxon>
        <taxon>Urochloa</taxon>
    </lineage>
</organism>
<proteinExistence type="predicted"/>